<evidence type="ECO:0000256" key="4">
    <source>
        <dbReference type="ARBA" id="ARBA00023212"/>
    </source>
</evidence>
<dbReference type="GO" id="GO:0005816">
    <property type="term" value="C:spindle pole body"/>
    <property type="evidence" value="ECO:0007669"/>
    <property type="project" value="UniProtKB-ARBA"/>
</dbReference>
<dbReference type="Proteomes" id="UP000722485">
    <property type="component" value="Unassembled WGS sequence"/>
</dbReference>
<accession>A0A9P5GZM4</accession>
<name>A0A9P5GZM4_9HYPO</name>
<dbReference type="GO" id="GO:0000278">
    <property type="term" value="P:mitotic cell cycle"/>
    <property type="evidence" value="ECO:0007669"/>
    <property type="project" value="TreeGrafter"/>
</dbReference>
<dbReference type="GO" id="GO:0051011">
    <property type="term" value="F:microtubule minus-end binding"/>
    <property type="evidence" value="ECO:0007669"/>
    <property type="project" value="TreeGrafter"/>
</dbReference>
<dbReference type="GO" id="GO:0000922">
    <property type="term" value="C:spindle pole"/>
    <property type="evidence" value="ECO:0007669"/>
    <property type="project" value="InterPro"/>
</dbReference>
<dbReference type="OrthoDB" id="775571at2759"/>
<comment type="caution">
    <text evidence="9">The sequence shown here is derived from an EMBL/GenBank/DDBJ whole genome shotgun (WGS) entry which is preliminary data.</text>
</comment>
<evidence type="ECO:0000313" key="10">
    <source>
        <dbReference type="Proteomes" id="UP000722485"/>
    </source>
</evidence>
<dbReference type="Pfam" id="PF17681">
    <property type="entry name" value="GCP_N_terminal"/>
    <property type="match status" value="1"/>
</dbReference>
<evidence type="ECO:0000256" key="3">
    <source>
        <dbReference type="ARBA" id="ARBA00022701"/>
    </source>
</evidence>
<evidence type="ECO:0000313" key="9">
    <source>
        <dbReference type="EMBL" id="KAF7544513.1"/>
    </source>
</evidence>
<comment type="similarity">
    <text evidence="1 5">Belongs to the TUBGCP family.</text>
</comment>
<feature type="domain" description="Gamma tubulin complex component C-terminal" evidence="7">
    <location>
        <begin position="603"/>
        <end position="970"/>
    </location>
</feature>
<proteinExistence type="inferred from homology"/>
<dbReference type="GO" id="GO:0043015">
    <property type="term" value="F:gamma-tubulin binding"/>
    <property type="evidence" value="ECO:0007669"/>
    <property type="project" value="InterPro"/>
</dbReference>
<dbReference type="InterPro" id="IPR042241">
    <property type="entry name" value="GCP_C_sf"/>
</dbReference>
<dbReference type="GO" id="GO:0051321">
    <property type="term" value="P:meiotic cell cycle"/>
    <property type="evidence" value="ECO:0007669"/>
    <property type="project" value="TreeGrafter"/>
</dbReference>
<dbReference type="Gene3D" id="1.20.120.1900">
    <property type="entry name" value="Gamma-tubulin complex, C-terminal domain"/>
    <property type="match status" value="1"/>
</dbReference>
<reference evidence="9" key="1">
    <citation type="submission" date="2020-03" db="EMBL/GenBank/DDBJ databases">
        <title>Draft Genome Sequence of Cylindrodendrum hubeiense.</title>
        <authorList>
            <person name="Buettner E."/>
            <person name="Kellner H."/>
        </authorList>
    </citation>
    <scope>NUCLEOTIDE SEQUENCE</scope>
    <source>
        <strain evidence="9">IHI 201604</strain>
    </source>
</reference>
<dbReference type="FunFam" id="1.20.120.1900:FF:000013">
    <property type="entry name" value="Spindle pole body component"/>
    <property type="match status" value="1"/>
</dbReference>
<evidence type="ECO:0000259" key="7">
    <source>
        <dbReference type="Pfam" id="PF04130"/>
    </source>
</evidence>
<dbReference type="EMBL" id="JAANBB010000300">
    <property type="protein sequence ID" value="KAF7544513.1"/>
    <property type="molecule type" value="Genomic_DNA"/>
</dbReference>
<dbReference type="PANTHER" id="PTHR19302:SF70">
    <property type="entry name" value="GAMMA-TUBULIN COMPLEX COMPONENT 6"/>
    <property type="match status" value="1"/>
</dbReference>
<dbReference type="GO" id="GO:0007020">
    <property type="term" value="P:microtubule nucleation"/>
    <property type="evidence" value="ECO:0007669"/>
    <property type="project" value="InterPro"/>
</dbReference>
<dbReference type="GO" id="GO:0051225">
    <property type="term" value="P:spindle assembly"/>
    <property type="evidence" value="ECO:0007669"/>
    <property type="project" value="TreeGrafter"/>
</dbReference>
<evidence type="ECO:0000259" key="8">
    <source>
        <dbReference type="Pfam" id="PF17681"/>
    </source>
</evidence>
<dbReference type="AlphaFoldDB" id="A0A9P5GZM4"/>
<dbReference type="InterPro" id="IPR041470">
    <property type="entry name" value="GCP_N"/>
</dbReference>
<dbReference type="Pfam" id="PF04130">
    <property type="entry name" value="GCP_C_terminal"/>
    <property type="match status" value="1"/>
</dbReference>
<organism evidence="9 10">
    <name type="scientific">Cylindrodendrum hubeiense</name>
    <dbReference type="NCBI Taxonomy" id="595255"/>
    <lineage>
        <taxon>Eukaryota</taxon>
        <taxon>Fungi</taxon>
        <taxon>Dikarya</taxon>
        <taxon>Ascomycota</taxon>
        <taxon>Pezizomycotina</taxon>
        <taxon>Sordariomycetes</taxon>
        <taxon>Hypocreomycetidae</taxon>
        <taxon>Hypocreales</taxon>
        <taxon>Nectriaceae</taxon>
        <taxon>Cylindrodendrum</taxon>
    </lineage>
</organism>
<comment type="subcellular location">
    <subcellularLocation>
        <location evidence="5">Cytoplasm</location>
        <location evidence="5">Cytoskeleton</location>
        <location evidence="5">Microtubule organizing center</location>
    </subcellularLocation>
</comment>
<keyword evidence="4 5" id="KW-0206">Cytoskeleton</keyword>
<feature type="region of interest" description="Disordered" evidence="6">
    <location>
        <begin position="92"/>
        <end position="114"/>
    </location>
</feature>
<gene>
    <name evidence="9" type="ORF">G7Z17_g9894</name>
</gene>
<evidence type="ECO:0000256" key="2">
    <source>
        <dbReference type="ARBA" id="ARBA00022490"/>
    </source>
</evidence>
<feature type="domain" description="Gamma tubulin complex component protein N-terminal" evidence="8">
    <location>
        <begin position="189"/>
        <end position="451"/>
    </location>
</feature>
<evidence type="ECO:0000256" key="1">
    <source>
        <dbReference type="ARBA" id="ARBA00010337"/>
    </source>
</evidence>
<dbReference type="GO" id="GO:0031122">
    <property type="term" value="P:cytoplasmic microtubule organization"/>
    <property type="evidence" value="ECO:0007669"/>
    <property type="project" value="TreeGrafter"/>
</dbReference>
<dbReference type="GO" id="GO:0000930">
    <property type="term" value="C:gamma-tubulin complex"/>
    <property type="evidence" value="ECO:0007669"/>
    <property type="project" value="TreeGrafter"/>
</dbReference>
<dbReference type="GO" id="GO:0005874">
    <property type="term" value="C:microtubule"/>
    <property type="evidence" value="ECO:0007669"/>
    <property type="project" value="UniProtKB-KW"/>
</dbReference>
<evidence type="ECO:0000256" key="5">
    <source>
        <dbReference type="RuleBase" id="RU363050"/>
    </source>
</evidence>
<keyword evidence="3 5" id="KW-0493">Microtubule</keyword>
<keyword evidence="10" id="KW-1185">Reference proteome</keyword>
<dbReference type="InterPro" id="IPR007259">
    <property type="entry name" value="GCP"/>
</dbReference>
<dbReference type="PANTHER" id="PTHR19302">
    <property type="entry name" value="GAMMA TUBULIN COMPLEX PROTEIN"/>
    <property type="match status" value="1"/>
</dbReference>
<dbReference type="InterPro" id="IPR040457">
    <property type="entry name" value="GCP_C"/>
</dbReference>
<sequence>MAGDEDKADVFAIPDLWQTPKWLDQLGQADDASPPFFATGLKGTVSEPAASLFAVLSLGFQDSLDSSLLQLAPVAVEQHGFFKLPPLEASKAAGSDANDADNDTDTTAESTISAEPTDDMWMSLDKAPAKAAEHRTWDAFLNATSATTQPPLITEAGPRTYDALLCWSLDPLLLGNSDVPVVEAKTYISSLLALAIGQESVFYRRDDKSRTFTSALPKMRISGYSRHVLQGLENQCLRCGSIFIELRSFVQSTYSKRSTRCGVALASALEQILKDSQEHVAVHGQNPRSLLGLQSTIKGLLAILEPFQRLTSKLRKGYSDEDVLSIVFHEAYSVDHREEQLREIMREVLQRVSRPWIEFLEEWIGTRREEGIPLTKSSVGESKGFVKVDMETYMDDFGLEVEDVDFRLDEAKMPHFMPHDIAKSIFETGKNLRFIRSCHPEHALSNHEILAVTQPPKTEWLYDWDSILRLENRVSEYRDNLLGAIQKSHDDSQSSPQVRRSSLPSWPQTELQFFGVEEQKVEERILASIDQFNQPLADVGAEDSLSLVVRQRLSGRYQSPSNSSNFAPHWSLLPVLSFGGITSAQSQIVNQESLRLLFTHHDLRNHLKMHRDFHLFGNGMFSSRLSHALFDPDLETAERQAGVARQGGVMGLRLGGRDSWPPASSELRLALMGVLVESFGSGNGFAKEKLSSISRDSSELPGELSFAVRDLSEEEIEKCMNPDSLEALDFLRLSYKAPVPLSTIITPAILMQYDRIFKLLLRILRMLYIVNQLFRDVNARTSRWDDPETTSYRFAREAHHFISGITSYFLDAGVAIPWQAFETKLDKIQSDLNNPTSNGWQEKMESPDRLRELHSQTLDRIMLSLFLRKRQQPVLNLLEEIFAAVLQYAKFSRMQSLGRGADIDESTNPGELYRKFKKKVQIFITVCRGLTEKGRLGTRGGDDLGLKQDGIGEDHLVAQLLMKLDMNEYYSKH</sequence>
<keyword evidence="2 5" id="KW-0963">Cytoplasm</keyword>
<evidence type="ECO:0000256" key="6">
    <source>
        <dbReference type="SAM" id="MobiDB-lite"/>
    </source>
</evidence>
<protein>
    <recommendedName>
        <fullName evidence="5">Spindle pole body component</fullName>
    </recommendedName>
</protein>